<organism evidence="1 2">
    <name type="scientific">Ditylenchus dipsaci</name>
    <dbReference type="NCBI Taxonomy" id="166011"/>
    <lineage>
        <taxon>Eukaryota</taxon>
        <taxon>Metazoa</taxon>
        <taxon>Ecdysozoa</taxon>
        <taxon>Nematoda</taxon>
        <taxon>Chromadorea</taxon>
        <taxon>Rhabditida</taxon>
        <taxon>Tylenchina</taxon>
        <taxon>Tylenchomorpha</taxon>
        <taxon>Sphaerularioidea</taxon>
        <taxon>Anguinidae</taxon>
        <taxon>Anguininae</taxon>
        <taxon>Ditylenchus</taxon>
    </lineage>
</organism>
<evidence type="ECO:0000313" key="1">
    <source>
        <dbReference type="Proteomes" id="UP000887574"/>
    </source>
</evidence>
<sequence>MLVSNGGLIVSFLFSSASTSQKISLRCLSTEDLDRVKDTSVKQNSSVVKIVFNASGKNAFTSSDVEMRHILDKLPAKEWCLIYDDKIASISHIVAAVGIPFVSINGLSRRSSTQFDDDDWHGRIRMQQLRLFRVYQLRHNPDRFKVFVTKSLIFKKAVDVDRSQIKCVRETIFRRDVFLKLLLLGHIEVGGRRLLINESNFLANNYCSYMLGQSKIVPRDLQSVGFQSNADSGLDKILQKEEEPVRKVVIMLVNARLVKSRSC</sequence>
<proteinExistence type="predicted"/>
<dbReference type="AlphaFoldDB" id="A0A915DN10"/>
<protein>
    <submittedName>
        <fullName evidence="2">Uncharacterized protein</fullName>
    </submittedName>
</protein>
<name>A0A915DN10_9BILA</name>
<evidence type="ECO:0000313" key="2">
    <source>
        <dbReference type="WBParaSite" id="jg21306"/>
    </source>
</evidence>
<dbReference type="Proteomes" id="UP000887574">
    <property type="component" value="Unplaced"/>
</dbReference>
<reference evidence="2" key="1">
    <citation type="submission" date="2022-11" db="UniProtKB">
        <authorList>
            <consortium name="WormBaseParasite"/>
        </authorList>
    </citation>
    <scope>IDENTIFICATION</scope>
</reference>
<accession>A0A915DN10</accession>
<dbReference type="WBParaSite" id="jg21306">
    <property type="protein sequence ID" value="jg21306"/>
    <property type="gene ID" value="jg21306"/>
</dbReference>
<keyword evidence="1" id="KW-1185">Reference proteome</keyword>